<evidence type="ECO:0000313" key="1">
    <source>
        <dbReference type="EMBL" id="TGX83568.1"/>
    </source>
</evidence>
<gene>
    <name evidence="1" type="ORF">E5358_02675</name>
</gene>
<organism evidence="1 2">
    <name type="scientific">Palleniella muris</name>
    <dbReference type="NCBI Taxonomy" id="3038145"/>
    <lineage>
        <taxon>Bacteria</taxon>
        <taxon>Pseudomonadati</taxon>
        <taxon>Bacteroidota</taxon>
        <taxon>Bacteroidia</taxon>
        <taxon>Bacteroidales</taxon>
        <taxon>Prevotellaceae</taxon>
        <taxon>Palleniella</taxon>
    </lineage>
</organism>
<keyword evidence="2" id="KW-1185">Reference proteome</keyword>
<proteinExistence type="predicted"/>
<reference evidence="1" key="1">
    <citation type="submission" date="2019-04" db="EMBL/GenBank/DDBJ databases">
        <title>Microbes associate with the intestines of laboratory mice.</title>
        <authorList>
            <person name="Navarre W."/>
            <person name="Wong E."/>
            <person name="Huang K."/>
            <person name="Tropini C."/>
            <person name="Ng K."/>
            <person name="Yu B."/>
        </authorList>
    </citation>
    <scope>NUCLEOTIDE SEQUENCE</scope>
    <source>
        <strain evidence="1">NM73_A23</strain>
    </source>
</reference>
<dbReference type="EMBL" id="SRZC01000003">
    <property type="protein sequence ID" value="TGX83568.1"/>
    <property type="molecule type" value="Genomic_DNA"/>
</dbReference>
<name>A0AC61QT09_9BACT</name>
<comment type="caution">
    <text evidence="1">The sequence shown here is derived from an EMBL/GenBank/DDBJ whole genome shotgun (WGS) entry which is preliminary data.</text>
</comment>
<protein>
    <submittedName>
        <fullName evidence="1">Transcriptional regulator</fullName>
    </submittedName>
</protein>
<dbReference type="Proteomes" id="UP000308886">
    <property type="component" value="Unassembled WGS sequence"/>
</dbReference>
<accession>A0AC61QT09</accession>
<sequence>MKRLDYDYCKAAPVLEWMSRKWALVVLLRMEVLCNSPMKQSAQSPAGVRFGDLFREIPGISEKMLASTLDNLESEGLAVRNVRNTFPPSVEYSITPLGASFLKEIGYVIEWGHLHFEEIQEARGQAKSWNNAKSTEKW</sequence>
<evidence type="ECO:0000313" key="2">
    <source>
        <dbReference type="Proteomes" id="UP000308886"/>
    </source>
</evidence>